<sequence length="256" mass="30118">MKLIKILILFFFANYCLAQKQFEVYFDFNKDFPNENSILEFNEWKTSVKISEVFKLEGYCDSVDTKNYNKKLAERRIESIIKLLKSSAVLLNKDLKKIAFGKDFERSPNQDENRKVIIYYNEVQAENPKSELYEKIKNAKVGENIKLPNIYFYNNSARTVPKSKTTMYDLLCVMEENPKLKIEIQGHICCQIDTDINDISTARAKAIYNFLIRNKIDRNRMTYKGYGTTKPVHKIPEKNETEADENRRVEIMIVEN</sequence>
<dbReference type="Proteomes" id="UP001304515">
    <property type="component" value="Chromosome"/>
</dbReference>
<feature type="chain" id="PRO_5044705084" evidence="2">
    <location>
        <begin position="19"/>
        <end position="256"/>
    </location>
</feature>
<evidence type="ECO:0000313" key="6">
    <source>
        <dbReference type="Proteomes" id="UP001304515"/>
    </source>
</evidence>
<keyword evidence="1" id="KW-0472">Membrane</keyword>
<name>A0AA96ETC6_9FLAO</name>
<dbReference type="InterPro" id="IPR036737">
    <property type="entry name" value="OmpA-like_sf"/>
</dbReference>
<dbReference type="PANTHER" id="PTHR30329:SF21">
    <property type="entry name" value="LIPOPROTEIN YIAD-RELATED"/>
    <property type="match status" value="1"/>
</dbReference>
<feature type="domain" description="OmpA-like" evidence="3">
    <location>
        <begin position="141"/>
        <end position="256"/>
    </location>
</feature>
<evidence type="ECO:0000313" key="4">
    <source>
        <dbReference type="EMBL" id="WNM17901.1"/>
    </source>
</evidence>
<accession>A0AA96ETC6</accession>
<dbReference type="CDD" id="cd07185">
    <property type="entry name" value="OmpA_C-like"/>
    <property type="match status" value="1"/>
</dbReference>
<keyword evidence="2" id="KW-0732">Signal</keyword>
<dbReference type="PANTHER" id="PTHR30329">
    <property type="entry name" value="STATOR ELEMENT OF FLAGELLAR MOTOR COMPLEX"/>
    <property type="match status" value="1"/>
</dbReference>
<dbReference type="AlphaFoldDB" id="A0AA96ETC6"/>
<organism evidence="4">
    <name type="scientific">Flavobacterium capsici</name>
    <dbReference type="NCBI Taxonomy" id="3075618"/>
    <lineage>
        <taxon>Bacteria</taxon>
        <taxon>Pseudomonadati</taxon>
        <taxon>Bacteroidota</taxon>
        <taxon>Flavobacteriia</taxon>
        <taxon>Flavobacteriales</taxon>
        <taxon>Flavobacteriaceae</taxon>
        <taxon>Flavobacterium</taxon>
    </lineage>
</organism>
<gene>
    <name evidence="5" type="ORF">RN605_01030</name>
    <name evidence="4" type="ORF">RN608_07730</name>
</gene>
<dbReference type="SUPFAM" id="SSF103088">
    <property type="entry name" value="OmpA-like"/>
    <property type="match status" value="2"/>
</dbReference>
<dbReference type="EMBL" id="CP134890">
    <property type="protein sequence ID" value="WNM21954.1"/>
    <property type="molecule type" value="Genomic_DNA"/>
</dbReference>
<evidence type="ECO:0000259" key="3">
    <source>
        <dbReference type="PROSITE" id="PS51123"/>
    </source>
</evidence>
<dbReference type="InterPro" id="IPR050330">
    <property type="entry name" value="Bact_OuterMem_StrucFunc"/>
</dbReference>
<dbReference type="PROSITE" id="PS51123">
    <property type="entry name" value="OMPA_2"/>
    <property type="match status" value="1"/>
</dbReference>
<protein>
    <submittedName>
        <fullName evidence="4">OmpA family protein</fullName>
    </submittedName>
</protein>
<evidence type="ECO:0000256" key="1">
    <source>
        <dbReference type="PROSITE-ProRule" id="PRU00473"/>
    </source>
</evidence>
<dbReference type="InterPro" id="IPR006665">
    <property type="entry name" value="OmpA-like"/>
</dbReference>
<dbReference type="GO" id="GO:0016020">
    <property type="term" value="C:membrane"/>
    <property type="evidence" value="ECO:0007669"/>
    <property type="project" value="UniProtKB-UniRule"/>
</dbReference>
<reference evidence="4 6" key="1">
    <citation type="submission" date="2023-09" db="EMBL/GenBank/DDBJ databases">
        <title>Flavobacterium sp. a novel bacteria isolate from Pepper rhizosphere.</title>
        <authorList>
            <person name="Peng Y."/>
            <person name="Lee J."/>
        </authorList>
    </citation>
    <scope>NUCLEOTIDE SEQUENCE</scope>
    <source>
        <strain evidence="4">PMR2A8</strain>
        <strain evidence="5 6">PMTSA4</strain>
    </source>
</reference>
<evidence type="ECO:0000313" key="5">
    <source>
        <dbReference type="EMBL" id="WNM21954.1"/>
    </source>
</evidence>
<accession>A0AA96F0J6</accession>
<dbReference type="Gene3D" id="3.30.1330.60">
    <property type="entry name" value="OmpA-like domain"/>
    <property type="match status" value="2"/>
</dbReference>
<proteinExistence type="predicted"/>
<keyword evidence="6" id="KW-1185">Reference proteome</keyword>
<dbReference type="EMBL" id="CP134878">
    <property type="protein sequence ID" value="WNM17901.1"/>
    <property type="molecule type" value="Genomic_DNA"/>
</dbReference>
<evidence type="ECO:0000256" key="2">
    <source>
        <dbReference type="SAM" id="SignalP"/>
    </source>
</evidence>
<dbReference type="KEGG" id="fcj:RN605_01030"/>
<dbReference type="Pfam" id="PF00691">
    <property type="entry name" value="OmpA"/>
    <property type="match status" value="1"/>
</dbReference>
<feature type="signal peptide" evidence="2">
    <location>
        <begin position="1"/>
        <end position="18"/>
    </location>
</feature>
<dbReference type="RefSeq" id="WP_313321551.1">
    <property type="nucleotide sequence ID" value="NZ_CP134878.1"/>
</dbReference>